<dbReference type="Proteomes" id="UP000520814">
    <property type="component" value="Unassembled WGS sequence"/>
</dbReference>
<feature type="transmembrane region" description="Helical" evidence="1">
    <location>
        <begin position="41"/>
        <end position="62"/>
    </location>
</feature>
<keyword evidence="1" id="KW-1133">Transmembrane helix</keyword>
<dbReference type="AlphaFoldDB" id="A0A7W9SNG9"/>
<reference evidence="4 5" key="1">
    <citation type="submission" date="2020-08" db="EMBL/GenBank/DDBJ databases">
        <title>Genomic Encyclopedia of Type Strains, Phase IV (KMG-IV): sequencing the most valuable type-strain genomes for metagenomic binning, comparative biology and taxonomic classification.</title>
        <authorList>
            <person name="Goeker M."/>
        </authorList>
    </citation>
    <scope>NUCLEOTIDE SEQUENCE [LARGE SCALE GENOMIC DNA]</scope>
    <source>
        <strain evidence="4 5">DSM 23562</strain>
    </source>
</reference>
<feature type="transmembrane region" description="Helical" evidence="1">
    <location>
        <begin position="12"/>
        <end position="29"/>
    </location>
</feature>
<dbReference type="RefSeq" id="WP_184193747.1">
    <property type="nucleotide sequence ID" value="NZ_JACHGW010000002.1"/>
</dbReference>
<gene>
    <name evidence="4" type="ORF">HNQ39_001658</name>
</gene>
<organism evidence="4 5">
    <name type="scientific">Armatimonas rosea</name>
    <dbReference type="NCBI Taxonomy" id="685828"/>
    <lineage>
        <taxon>Bacteria</taxon>
        <taxon>Bacillati</taxon>
        <taxon>Armatimonadota</taxon>
        <taxon>Armatimonadia</taxon>
        <taxon>Armatimonadales</taxon>
        <taxon>Armatimonadaceae</taxon>
        <taxon>Armatimonas</taxon>
    </lineage>
</organism>
<feature type="transmembrane region" description="Helical" evidence="1">
    <location>
        <begin position="74"/>
        <end position="98"/>
    </location>
</feature>
<feature type="transmembrane region" description="Helical" evidence="1">
    <location>
        <begin position="351"/>
        <end position="371"/>
    </location>
</feature>
<protein>
    <submittedName>
        <fullName evidence="4">Uncharacterized protein</fullName>
    </submittedName>
</protein>
<feature type="transmembrane region" description="Helical" evidence="1">
    <location>
        <begin position="281"/>
        <end position="299"/>
    </location>
</feature>
<comment type="caution">
    <text evidence="4">The sequence shown here is derived from an EMBL/GenBank/DDBJ whole genome shotgun (WGS) entry which is preliminary data.</text>
</comment>
<feature type="transmembrane region" description="Helical" evidence="1">
    <location>
        <begin position="602"/>
        <end position="624"/>
    </location>
</feature>
<evidence type="ECO:0000256" key="1">
    <source>
        <dbReference type="SAM" id="Phobius"/>
    </source>
</evidence>
<dbReference type="Pfam" id="PF20581">
    <property type="entry name" value="DUF6785"/>
    <property type="match status" value="1"/>
</dbReference>
<dbReference type="EMBL" id="JACHGW010000002">
    <property type="protein sequence ID" value="MBB6049867.1"/>
    <property type="molecule type" value="Genomic_DNA"/>
</dbReference>
<name>A0A7W9SNG9_ARMRO</name>
<feature type="transmembrane region" description="Helical" evidence="1">
    <location>
        <begin position="560"/>
        <end position="582"/>
    </location>
</feature>
<feature type="domain" description="DUF6785" evidence="3">
    <location>
        <begin position="11"/>
        <end position="496"/>
    </location>
</feature>
<proteinExistence type="predicted"/>
<dbReference type="InterPro" id="IPR046712">
    <property type="entry name" value="DUF6785"/>
</dbReference>
<feature type="transmembrane region" description="Helical" evidence="1">
    <location>
        <begin position="254"/>
        <end position="274"/>
    </location>
</feature>
<evidence type="ECO:0000259" key="3">
    <source>
        <dbReference type="Pfam" id="PF20581"/>
    </source>
</evidence>
<keyword evidence="1" id="KW-0812">Transmembrane</keyword>
<feature type="transmembrane region" description="Helical" evidence="1">
    <location>
        <begin position="469"/>
        <end position="487"/>
    </location>
</feature>
<evidence type="ECO:0000313" key="5">
    <source>
        <dbReference type="Proteomes" id="UP000520814"/>
    </source>
</evidence>
<keyword evidence="1" id="KW-0472">Membrane</keyword>
<keyword evidence="5" id="KW-1185">Reference proteome</keyword>
<feature type="domain" description="DUF6784" evidence="2">
    <location>
        <begin position="533"/>
        <end position="632"/>
    </location>
</feature>
<evidence type="ECO:0000313" key="4">
    <source>
        <dbReference type="EMBL" id="MBB6049867.1"/>
    </source>
</evidence>
<feature type="transmembrane region" description="Helical" evidence="1">
    <location>
        <begin position="319"/>
        <end position="339"/>
    </location>
</feature>
<feature type="transmembrane region" description="Helical" evidence="1">
    <location>
        <begin position="377"/>
        <end position="395"/>
    </location>
</feature>
<sequence length="634" mass="70235">MTDKAAVRWGRTLGLALPLIVLNTGWIANSEMRTKVTEITITTLFIGVAFLLFLLSLGNALVRRLAPRAALRPAELFAVYVLLSLSSSVAGIGNLGFFTPFLVNAWRYGPERGWEKFFPYLPANLLGPRDPARLKAFYEGHTSFFTPETLTAWAPALVFWGVFLFLLFSTLLCLAYLLRQRWADQEHLTFPVVALPLELCREGIPLFRNKLFWAGFGIPAFFYTLNTLAGMYPSLPSLPFNKPVDLMALNAPPYSGFGMVVALIHPSGIGFGFLINADMLFSLWVFHLGKKLLNFWGVTQNWRDLGTDTQNEHPDQFPFIQFQAWGAWLVVCLAALFAARRYFATLPQQPGARVALTGAVVGFLAIWVMLVLAGAPWWLPLVLLTIYILLQLTLARLSAETAVLSPLLNWVDPQSMITTLAGTAALSPTDLSHLATLSWFNLDYRAGLLPQALQGFVGMQRSAARLRPFALACLLALAVAITSALLWDMQFYHVNGAGTANVNPYRLLASSSPWARLAGWVSQPRPPDSHAWLGALFGAGMTLLLGYLRTRFVGFPLSPAAYVLNLTWANELFWLDLFIAWILKASVLRYGGIKLYRTALPFFLGLILGDFVTGAFWSLVGLGLGAEIYRTFPN</sequence>
<feature type="transmembrane region" description="Helical" evidence="1">
    <location>
        <begin position="157"/>
        <end position="178"/>
    </location>
</feature>
<evidence type="ECO:0000259" key="2">
    <source>
        <dbReference type="Pfam" id="PF20580"/>
    </source>
</evidence>
<accession>A0A7W9SNG9</accession>
<dbReference type="InterPro" id="IPR046711">
    <property type="entry name" value="DUF6784"/>
</dbReference>
<feature type="transmembrane region" description="Helical" evidence="1">
    <location>
        <begin position="530"/>
        <end position="548"/>
    </location>
</feature>
<dbReference type="Pfam" id="PF20580">
    <property type="entry name" value="DUF6784"/>
    <property type="match status" value="1"/>
</dbReference>
<feature type="transmembrane region" description="Helical" evidence="1">
    <location>
        <begin position="211"/>
        <end position="234"/>
    </location>
</feature>